<dbReference type="Gene3D" id="3.40.50.300">
    <property type="entry name" value="P-loop containing nucleotide triphosphate hydrolases"/>
    <property type="match status" value="1"/>
</dbReference>
<feature type="domain" description="VWFA" evidence="2">
    <location>
        <begin position="1712"/>
        <end position="1923"/>
    </location>
</feature>
<dbReference type="CDD" id="cd00198">
    <property type="entry name" value="vWFA"/>
    <property type="match status" value="1"/>
</dbReference>
<feature type="region of interest" description="Disordered" evidence="1">
    <location>
        <begin position="188"/>
        <end position="207"/>
    </location>
</feature>
<dbReference type="Gene3D" id="3.40.50.410">
    <property type="entry name" value="von Willebrand factor, type A domain"/>
    <property type="match status" value="1"/>
</dbReference>
<dbReference type="PANTHER" id="PTHR22796:SF1">
    <property type="entry name" value="VWFA DOMAIN-CONTAINING PROTEIN"/>
    <property type="match status" value="1"/>
</dbReference>
<protein>
    <submittedName>
        <fullName evidence="3">1615_t:CDS:1</fullName>
    </submittedName>
</protein>
<dbReference type="InterPro" id="IPR036465">
    <property type="entry name" value="vWFA_dom_sf"/>
</dbReference>
<reference evidence="3" key="1">
    <citation type="submission" date="2021-06" db="EMBL/GenBank/DDBJ databases">
        <authorList>
            <person name="Kallberg Y."/>
            <person name="Tangrot J."/>
            <person name="Rosling A."/>
        </authorList>
    </citation>
    <scope>NUCLEOTIDE SEQUENCE</scope>
    <source>
        <strain evidence="3">IA702</strain>
    </source>
</reference>
<proteinExistence type="predicted"/>
<dbReference type="SUPFAM" id="SSF52540">
    <property type="entry name" value="P-loop containing nucleoside triphosphate hydrolases"/>
    <property type="match status" value="1"/>
</dbReference>
<comment type="caution">
    <text evidence="3">The sequence shown here is derived from an EMBL/GenBank/DDBJ whole genome shotgun (WGS) entry which is preliminary data.</text>
</comment>
<dbReference type="InterPro" id="IPR027417">
    <property type="entry name" value="P-loop_NTPase"/>
</dbReference>
<name>A0A9N9BKW6_9GLOM</name>
<organism evidence="3 4">
    <name type="scientific">Paraglomus occultum</name>
    <dbReference type="NCBI Taxonomy" id="144539"/>
    <lineage>
        <taxon>Eukaryota</taxon>
        <taxon>Fungi</taxon>
        <taxon>Fungi incertae sedis</taxon>
        <taxon>Mucoromycota</taxon>
        <taxon>Glomeromycotina</taxon>
        <taxon>Glomeromycetes</taxon>
        <taxon>Paraglomerales</taxon>
        <taxon>Paraglomeraceae</taxon>
        <taxon>Paraglomus</taxon>
    </lineage>
</organism>
<accession>A0A9N9BKW6</accession>
<dbReference type="EMBL" id="CAJVPJ010000985">
    <property type="protein sequence ID" value="CAG8569330.1"/>
    <property type="molecule type" value="Genomic_DNA"/>
</dbReference>
<dbReference type="PROSITE" id="PS50234">
    <property type="entry name" value="VWFA"/>
    <property type="match status" value="1"/>
</dbReference>
<dbReference type="GO" id="GO:0003924">
    <property type="term" value="F:GTPase activity"/>
    <property type="evidence" value="ECO:0007669"/>
    <property type="project" value="InterPro"/>
</dbReference>
<dbReference type="PANTHER" id="PTHR22796">
    <property type="entry name" value="URG4-RELATED"/>
    <property type="match status" value="1"/>
</dbReference>
<dbReference type="Pfam" id="PF13519">
    <property type="entry name" value="VWA_2"/>
    <property type="match status" value="1"/>
</dbReference>
<dbReference type="OrthoDB" id="2414946at2759"/>
<feature type="non-terminal residue" evidence="3">
    <location>
        <position position="1"/>
    </location>
</feature>
<feature type="compositionally biased region" description="Low complexity" evidence="1">
    <location>
        <begin position="190"/>
        <end position="202"/>
    </location>
</feature>
<dbReference type="InterPro" id="IPR015894">
    <property type="entry name" value="Guanylate-bd_N"/>
</dbReference>
<evidence type="ECO:0000313" key="4">
    <source>
        <dbReference type="Proteomes" id="UP000789572"/>
    </source>
</evidence>
<sequence length="1933" mass="221757">SNLGYKELWTLVEEGLQDSNLLKPHKNRKETMEKNRKKEFEEYKNKMIEWAKWKLEQHYSIFEGEHPKNDLSHIEDDPNCTECYEHHKKLCQQIVKELEVIDDFQWKSGKNKFIFAGDLATLYDKSLVDYQGNDSLFFAIYKMGKRLQSLEKFLSNLSSQDKLSSDDNISTASAEVDTMPGEINTYDEAVGNNNDNEVNNGDEGTDSNTSYNFLSKAGNVLARFVGWSANSENSEQHSLKTSITEAFDAAELAAANIADVDFTSKLFSDPDFPFIESEMESIKNDFLKSYRRWKKEKNWSTFLNNKTKLDYFKMHSIKYQEEIDAMHKDIAKNLISKLESTYSKGDEIVMKKLEKSDSFFPGYTLHYTVKVDEPPYNELTINEIKLDAYECGKVKQDPNYLPTPRACVEKVLRINDKSILRMGFFFFLSRNISQFDDGKFVLILKDKSKRGDKEAFAVYYDMLANLVDKFADLGSPKPVRVLYSTEDILIAINDSQGLMATFCNKKHKLHVYSFDKKAKTVEDDYNNIFEPFASLSSVDHFLWINNTRTLFFVEENGNAYTYELGNNYLRPFAKIPANAQRVLSSPDGTCIFALFAKTDEMDDHLSETRDDGYTTELSNGEKVILSGSNGEQGADYVHLQEGPVPMDVDTVDNLVHAHVFYLDKSEQSNPLIKTIPFPSHMLPYCQFTSFENVQHHLVSLDLENSRFTSARVCITGEKNKFQIRRNASDVIDGKVTIENPTIVLGKCTRFTQHVQVGQYIVIKNEKKPVLNIFSDTELEVGDGGFQSSTGTKSWHNYTIEEKTITNGYLDVYSQLFTKYPILPCINNGIVPMQLTIVIDTLETPETDLEILRNRFSNYMKSQFQKLRKATKKDTGPLKKFGVHVARYDDILAEDILEQGASRYRTDEWVIQLCTLIPIQLAVARDDQFIVLRNGLQSQQAIQIEDGKNAEEVSQSISFDWYEAIFKYLGNKTVKVVSSMGEQSCGKSYLLNHFIGTSFDGSAMRCTEGVWMSLAYVEDKVYVALDFEGLNSVERSAQDDLHLTLLNASISTMILFKNHFAINRDMSEMFKRFQVGRRYFGNEEEESRIFQALFCMIIKDVPEADTELIQHEFYQKLTDIVQAENENNFISRLYGEAISIIPWPVFNDPEFYVTFDELKEKLDEEAPNKYANALDFLIKLKFIMAKLTISDWTSLYESILRSKVKKFKKLLPIVVAYGHEFIESASQIGNNDFDENRLDSQSIVQYLVDHNTGTCIDDYEIPMLNTQNNSNISLPDTNIILVNKTEEDSVEQSKSLLTFFENHFGKRSLAKDDSKWLNDYRQFISEIVNRRCDRVEKWLNANLQPYQQDHQEVVQTKQELEKEVIQLKQRWTLCEKACHNNGCTLPCLKNKHQDAEHDCMTDHKCHSPCDFVEDHAGDNELPLCHHPAGHAGKHSLDHLHALEAGSREDHICGHEHPCNNKCEKSGICSVDTTRETRTYKNSFGEFSYEERSQKERKLNCSLMIPPNKLSHEGPHKCKENHNCTQRCPYCQFYCKELYGHHGPHETAHGSMKPMVWVGITKTISYKKHTYKSGDSGSPVYCDMLCKDADRHLHVDYCPDETTCKASRLAKRKDQIEHINDKIEPYPEKPKDYISHRLYWSRSGFRDPYESVDEQRLFSSCVHLCGNDVHANKEKYYCKLPLFHDPADPNTQVANGHISKDGHQFECSHYGSYHIVFVIDKSGSMSSPDIKPDDRTGSQKIIQNHDNRLGAVYECVKQFVRTRCGINGTNQIDDDIMSFILFDCNPNIVMQNRKFDYNDSLIDELCKHRASGGTDYVKAIKTAGEVIQRHKKQARVNLIIFLSDGLCSVPRAELEQICKRGKDEQSPVYLYTVYFAAGSSSASTLQEMVDIATKHVPTKGLRCQFISVPSTLALKDHFVGIAESIKKHQPTLIRR</sequence>
<evidence type="ECO:0000259" key="2">
    <source>
        <dbReference type="PROSITE" id="PS50234"/>
    </source>
</evidence>
<dbReference type="SUPFAM" id="SSF53300">
    <property type="entry name" value="vWA-like"/>
    <property type="match status" value="1"/>
</dbReference>
<dbReference type="InterPro" id="IPR002035">
    <property type="entry name" value="VWF_A"/>
</dbReference>
<dbReference type="Pfam" id="PF02263">
    <property type="entry name" value="GBP"/>
    <property type="match status" value="1"/>
</dbReference>
<evidence type="ECO:0000313" key="3">
    <source>
        <dbReference type="EMBL" id="CAG8569330.1"/>
    </source>
</evidence>
<dbReference type="SMART" id="SM00327">
    <property type="entry name" value="VWA"/>
    <property type="match status" value="1"/>
</dbReference>
<dbReference type="Proteomes" id="UP000789572">
    <property type="component" value="Unassembled WGS sequence"/>
</dbReference>
<gene>
    <name evidence="3" type="ORF">POCULU_LOCUS5911</name>
</gene>
<dbReference type="GO" id="GO:0005525">
    <property type="term" value="F:GTP binding"/>
    <property type="evidence" value="ECO:0007669"/>
    <property type="project" value="InterPro"/>
</dbReference>
<evidence type="ECO:0000256" key="1">
    <source>
        <dbReference type="SAM" id="MobiDB-lite"/>
    </source>
</evidence>
<keyword evidence="4" id="KW-1185">Reference proteome</keyword>